<dbReference type="Gene3D" id="3.40.50.1820">
    <property type="entry name" value="alpha/beta hydrolase"/>
    <property type="match status" value="1"/>
</dbReference>
<keyword evidence="7" id="KW-1185">Reference proteome</keyword>
<dbReference type="EC" id="3.1.1.-" evidence="3"/>
<sequence length="626" mass="68452">MGREFARKVQIHNDCPVTGAALPIKFLILLTFTSFTSFAMFLHRDLIPVLSLWAPLVSAIPTIRSTAPSVTVKNGSYTGLHNSYYNQDFFLGIPYAQPPINDLRFRVPQSLNESWTTSKSATEYPPFCVGYGSDDFEQETDEDCLYLNVIRPSSVPLNASLPVAFWIHGGGFFEGGSGDARYNLSFIVQNSVDMGTPMIGVSIQYRLSAWGFLGGSEMLETGNTNLGFRDQRLALQWVNENIESFGGDKDKVTIWGESAGAASVGAQVLAYNGRDDGLFRAAISESGGPAVLFFPTDYPGVYNSTTPQKLFTSVVANTTCAYLLGLNTTSTDSLECLRKLPFSEMNAALNTTSGGIGPFFPYIDNDFIADYPSKQLSSGNFVRVPYLIGTNTDEGTAFGSGYGPNGTGINSDSEFSDLLNSTGLLTGSDANLEIQKLYPNDQSVGIPSLDMYPELYTPENPLTAQVGLQYRRVCAYMGDVIMQGPRRLTAHSWTKFGVPVYTYRFDVLVNGVPASTGSTHFQEVVFVFNNTQGLGYDTLVAVDPFANKTQNYFDLAQEMSQRWVGFIVHGVPNGETGVSWPNYAGNTTEGEKNLVFNVTGSYTEDDTYRKEGIAYINEHALDVYGV</sequence>
<dbReference type="SUPFAM" id="SSF53474">
    <property type="entry name" value="alpha/beta-Hydrolases"/>
    <property type="match status" value="1"/>
</dbReference>
<dbReference type="InterPro" id="IPR019819">
    <property type="entry name" value="Carboxylesterase_B_CS"/>
</dbReference>
<dbReference type="Pfam" id="PF00135">
    <property type="entry name" value="COesterase"/>
    <property type="match status" value="1"/>
</dbReference>
<comment type="similarity">
    <text evidence="1 3">Belongs to the type-B carboxylesterase/lipase family.</text>
</comment>
<dbReference type="InterPro" id="IPR029058">
    <property type="entry name" value="AB_hydrolase_fold"/>
</dbReference>
<dbReference type="Proteomes" id="UP000531561">
    <property type="component" value="Unassembled WGS sequence"/>
</dbReference>
<gene>
    <name evidence="6" type="ORF">Bfra_002215</name>
</gene>
<organism evidence="6 7">
    <name type="scientific">Botrytis fragariae</name>
    <dbReference type="NCBI Taxonomy" id="1964551"/>
    <lineage>
        <taxon>Eukaryota</taxon>
        <taxon>Fungi</taxon>
        <taxon>Dikarya</taxon>
        <taxon>Ascomycota</taxon>
        <taxon>Pezizomycotina</taxon>
        <taxon>Leotiomycetes</taxon>
        <taxon>Helotiales</taxon>
        <taxon>Sclerotiniaceae</taxon>
        <taxon>Botrytis</taxon>
    </lineage>
</organism>
<evidence type="ECO:0000256" key="4">
    <source>
        <dbReference type="SAM" id="Phobius"/>
    </source>
</evidence>
<dbReference type="InterPro" id="IPR002018">
    <property type="entry name" value="CarbesteraseB"/>
</dbReference>
<evidence type="ECO:0000313" key="7">
    <source>
        <dbReference type="Proteomes" id="UP000531561"/>
    </source>
</evidence>
<dbReference type="InterPro" id="IPR019826">
    <property type="entry name" value="Carboxylesterase_B_AS"/>
</dbReference>
<dbReference type="PROSITE" id="PS00122">
    <property type="entry name" value="CARBOXYLESTERASE_B_1"/>
    <property type="match status" value="1"/>
</dbReference>
<name>A0A8H6EKQ9_9HELO</name>
<comment type="caution">
    <text evidence="6">The sequence shown here is derived from an EMBL/GenBank/DDBJ whole genome shotgun (WGS) entry which is preliminary data.</text>
</comment>
<dbReference type="PANTHER" id="PTHR11559">
    <property type="entry name" value="CARBOXYLESTERASE"/>
    <property type="match status" value="1"/>
</dbReference>
<keyword evidence="4" id="KW-0472">Membrane</keyword>
<dbReference type="OrthoDB" id="408631at2759"/>
<dbReference type="RefSeq" id="XP_037194765.1">
    <property type="nucleotide sequence ID" value="XM_037332637.1"/>
</dbReference>
<evidence type="ECO:0000256" key="2">
    <source>
        <dbReference type="ARBA" id="ARBA00022801"/>
    </source>
</evidence>
<evidence type="ECO:0000313" key="6">
    <source>
        <dbReference type="EMBL" id="KAF5875819.1"/>
    </source>
</evidence>
<reference evidence="6 7" key="1">
    <citation type="journal article" date="2020" name="Phytopathology">
        <title>A high-quality genome resource of Botrytis fragariae, a new and rapidly spreading fungal pathogen causing strawberry gray mold in the U.S.A.</title>
        <authorList>
            <person name="Wu Y."/>
            <person name="Saski C.A."/>
            <person name="Schnabel G."/>
            <person name="Xiao S."/>
            <person name="Hu M."/>
        </authorList>
    </citation>
    <scope>NUCLEOTIDE SEQUENCE [LARGE SCALE GENOMIC DNA]</scope>
    <source>
        <strain evidence="6 7">BVB16</strain>
    </source>
</reference>
<dbReference type="EMBL" id="JABFCT010000004">
    <property type="protein sequence ID" value="KAF5875819.1"/>
    <property type="molecule type" value="Genomic_DNA"/>
</dbReference>
<keyword evidence="4" id="KW-0812">Transmembrane</keyword>
<dbReference type="PROSITE" id="PS00941">
    <property type="entry name" value="CARBOXYLESTERASE_B_2"/>
    <property type="match status" value="1"/>
</dbReference>
<evidence type="ECO:0000256" key="1">
    <source>
        <dbReference type="ARBA" id="ARBA00005964"/>
    </source>
</evidence>
<dbReference type="AlphaFoldDB" id="A0A8H6EKQ9"/>
<dbReference type="InterPro" id="IPR050309">
    <property type="entry name" value="Type-B_Carboxylest/Lipase"/>
</dbReference>
<proteinExistence type="inferred from homology"/>
<feature type="transmembrane region" description="Helical" evidence="4">
    <location>
        <begin position="20"/>
        <end position="42"/>
    </location>
</feature>
<evidence type="ECO:0000256" key="3">
    <source>
        <dbReference type="RuleBase" id="RU361235"/>
    </source>
</evidence>
<evidence type="ECO:0000259" key="5">
    <source>
        <dbReference type="Pfam" id="PF00135"/>
    </source>
</evidence>
<keyword evidence="2 3" id="KW-0378">Hydrolase</keyword>
<protein>
    <recommendedName>
        <fullName evidence="3">Carboxylic ester hydrolase</fullName>
        <ecNumber evidence="3">3.1.1.-</ecNumber>
    </recommendedName>
</protein>
<accession>A0A8H6EKQ9</accession>
<dbReference type="GeneID" id="59256329"/>
<feature type="domain" description="Carboxylesterase type B" evidence="5">
    <location>
        <begin position="67"/>
        <end position="590"/>
    </location>
</feature>
<dbReference type="GO" id="GO:0016787">
    <property type="term" value="F:hydrolase activity"/>
    <property type="evidence" value="ECO:0007669"/>
    <property type="project" value="UniProtKB-KW"/>
</dbReference>
<keyword evidence="4" id="KW-1133">Transmembrane helix</keyword>